<evidence type="ECO:0000313" key="3">
    <source>
        <dbReference type="Proteomes" id="UP000005387"/>
    </source>
</evidence>
<dbReference type="EMBL" id="AEDD01000005">
    <property type="protein sequence ID" value="EFM10844.1"/>
    <property type="molecule type" value="Genomic_DNA"/>
</dbReference>
<protein>
    <submittedName>
        <fullName evidence="2">Small acid-soluble spore P family protein</fullName>
    </submittedName>
</protein>
<keyword evidence="3" id="KW-1185">Reference proteome</keyword>
<name>E0I8W0_9BACL</name>
<evidence type="ECO:0000256" key="1">
    <source>
        <dbReference type="SAM" id="MobiDB-lite"/>
    </source>
</evidence>
<dbReference type="AlphaFoldDB" id="E0I8W0"/>
<sequence length="52" mass="5712">MSKPDSVPVPNPESDSHRSQSRDRSGNSPQKPMSGSKKTKQQNHSRHNNGEG</sequence>
<dbReference type="RefSeq" id="WP_006038094.1">
    <property type="nucleotide sequence ID" value="NZ_AEDD01000005.1"/>
</dbReference>
<feature type="compositionally biased region" description="Basic and acidic residues" evidence="1">
    <location>
        <begin position="14"/>
        <end position="25"/>
    </location>
</feature>
<organism evidence="2 3">
    <name type="scientific">Paenibacillus curdlanolyticus YK9</name>
    <dbReference type="NCBI Taxonomy" id="717606"/>
    <lineage>
        <taxon>Bacteria</taxon>
        <taxon>Bacillati</taxon>
        <taxon>Bacillota</taxon>
        <taxon>Bacilli</taxon>
        <taxon>Bacillales</taxon>
        <taxon>Paenibacillaceae</taxon>
        <taxon>Paenibacillus</taxon>
    </lineage>
</organism>
<accession>E0I8W0</accession>
<evidence type="ECO:0000313" key="2">
    <source>
        <dbReference type="EMBL" id="EFM10844.1"/>
    </source>
</evidence>
<gene>
    <name evidence="2" type="ORF">PaecuDRAFT_2091</name>
</gene>
<proteinExistence type="predicted"/>
<dbReference type="STRING" id="717606.PaecuDRAFT_2091"/>
<feature type="compositionally biased region" description="Basic residues" evidence="1">
    <location>
        <begin position="37"/>
        <end position="52"/>
    </location>
</feature>
<dbReference type="Proteomes" id="UP000005387">
    <property type="component" value="Unassembled WGS sequence"/>
</dbReference>
<reference evidence="2 3" key="1">
    <citation type="submission" date="2010-07" db="EMBL/GenBank/DDBJ databases">
        <title>The draft genome of Paenibacillus curdlanolyticus YK9.</title>
        <authorList>
            <consortium name="US DOE Joint Genome Institute (JGI-PGF)"/>
            <person name="Lucas S."/>
            <person name="Copeland A."/>
            <person name="Lapidus A."/>
            <person name="Cheng J.-F."/>
            <person name="Bruce D."/>
            <person name="Goodwin L."/>
            <person name="Pitluck S."/>
            <person name="Land M.L."/>
            <person name="Hauser L."/>
            <person name="Chang Y.-J."/>
            <person name="Jeffries C."/>
            <person name="Anderson I.J."/>
            <person name="Johnson E."/>
            <person name="Loganathan U."/>
            <person name="Mulhopadhyay B."/>
            <person name="Kyrpides N."/>
            <person name="Woyke T.J."/>
        </authorList>
    </citation>
    <scope>NUCLEOTIDE SEQUENCE [LARGE SCALE GENOMIC DNA]</scope>
    <source>
        <strain evidence="2 3">YK9</strain>
    </source>
</reference>
<feature type="region of interest" description="Disordered" evidence="1">
    <location>
        <begin position="1"/>
        <end position="52"/>
    </location>
</feature>